<gene>
    <name evidence="2" type="ORF">KN71_003260</name>
</gene>
<protein>
    <submittedName>
        <fullName evidence="2">Uncharacterized protein</fullName>
    </submittedName>
</protein>
<proteinExistence type="predicted"/>
<dbReference type="Proteomes" id="UP000029712">
    <property type="component" value="Chromosome"/>
</dbReference>
<name>A0A454CAG7_METHO</name>
<reference evidence="2 3" key="2">
    <citation type="submission" date="2018-10" db="EMBL/GenBank/DDBJ databases">
        <title>Detection and isolation of Mycoplasma hominis as a predominant microorganism from pelvic cavity of patient with salpingitis and tubo-ovarian abscess.</title>
        <authorList>
            <person name="Guschin A.E."/>
            <person name="Khayrullina G.A."/>
            <person name="Rakovskaya I.V."/>
            <person name="Shelenkov A.A."/>
            <person name="Shagin D.A."/>
        </authorList>
    </citation>
    <scope>NUCLEOTIDE SEQUENCE [LARGE SCALE GENOMIC DNA]</scope>
    <source>
        <strain evidence="3">TOA</strain>
    </source>
</reference>
<keyword evidence="1" id="KW-0472">Membrane</keyword>
<dbReference type="EMBL" id="CP033021">
    <property type="protein sequence ID" value="AYN65685.1"/>
    <property type="molecule type" value="Genomic_DNA"/>
</dbReference>
<keyword evidence="1" id="KW-1133">Transmembrane helix</keyword>
<evidence type="ECO:0000313" key="3">
    <source>
        <dbReference type="Proteomes" id="UP000029712"/>
    </source>
</evidence>
<feature type="transmembrane region" description="Helical" evidence="1">
    <location>
        <begin position="48"/>
        <end position="72"/>
    </location>
</feature>
<accession>A0A454CAG7</accession>
<reference evidence="2 3" key="1">
    <citation type="submission" date="2014-08" db="EMBL/GenBank/DDBJ databases">
        <authorList>
            <person name="Kuleshov K."/>
            <person name="Dedkov V."/>
            <person name="Markelov M."/>
            <person name="Pimkina E."/>
        </authorList>
    </citation>
    <scope>NUCLEOTIDE SEQUENCE [LARGE SCALE GENOMIC DNA]</scope>
    <source>
        <strain evidence="3">TOA</strain>
    </source>
</reference>
<dbReference type="AlphaFoldDB" id="A0A454CAG7"/>
<organism evidence="2 3">
    <name type="scientific">Metamycoplasma hominis</name>
    <name type="common">Mycoplasma hominis</name>
    <dbReference type="NCBI Taxonomy" id="2098"/>
    <lineage>
        <taxon>Bacteria</taxon>
        <taxon>Bacillati</taxon>
        <taxon>Mycoplasmatota</taxon>
        <taxon>Mycoplasmoidales</taxon>
        <taxon>Metamycoplasmataceae</taxon>
        <taxon>Metamycoplasma</taxon>
    </lineage>
</organism>
<evidence type="ECO:0000256" key="1">
    <source>
        <dbReference type="SAM" id="Phobius"/>
    </source>
</evidence>
<sequence>MTSKEKKMKIKNVILNIIGFLTVALFLIIAILLFLAANGIMGTISKKSSIVCYVFGAIFLAIFILIVIKMILILKKENVYIKNAIDTDKLFANASLSPEENEIHKQFIEKFKQYQQSKNIYFGYLFTKALSSYKRDNIDISDHEINSLIEKMIIDCHNEFGIFDVYLAIDLANSLNKKLVWKGDFKKYKTYFSFIKSINKKVDNYILDNFIHS</sequence>
<dbReference type="RefSeq" id="WP_036438869.1">
    <property type="nucleotide sequence ID" value="NZ_CP033021.1"/>
</dbReference>
<evidence type="ECO:0000313" key="2">
    <source>
        <dbReference type="EMBL" id="AYN65685.1"/>
    </source>
</evidence>
<feature type="transmembrane region" description="Helical" evidence="1">
    <location>
        <begin position="12"/>
        <end position="36"/>
    </location>
</feature>
<dbReference type="OrthoDB" id="398409at2"/>
<keyword evidence="1" id="KW-0812">Transmembrane</keyword>